<dbReference type="GO" id="GO:0005524">
    <property type="term" value="F:ATP binding"/>
    <property type="evidence" value="ECO:0007669"/>
    <property type="project" value="UniProtKB-KW"/>
</dbReference>
<name>A0A7R8UZB1_HERIL</name>
<feature type="region of interest" description="Disordered" evidence="7">
    <location>
        <begin position="492"/>
        <end position="558"/>
    </location>
</feature>
<feature type="domain" description="ABC transporter" evidence="9">
    <location>
        <begin position="1622"/>
        <end position="1840"/>
    </location>
</feature>
<dbReference type="InParanoid" id="A0A7R8UZB1"/>
<feature type="compositionally biased region" description="Polar residues" evidence="7">
    <location>
        <begin position="501"/>
        <end position="519"/>
    </location>
</feature>
<feature type="transmembrane region" description="Helical" evidence="8">
    <location>
        <begin position="721"/>
        <end position="742"/>
    </location>
</feature>
<keyword evidence="6 8" id="KW-0472">Membrane</keyword>
<evidence type="ECO:0000256" key="2">
    <source>
        <dbReference type="ARBA" id="ARBA00022692"/>
    </source>
</evidence>
<feature type="transmembrane region" description="Helical" evidence="8">
    <location>
        <begin position="1555"/>
        <end position="1577"/>
    </location>
</feature>
<feature type="transmembrane region" description="Helical" evidence="8">
    <location>
        <begin position="1444"/>
        <end position="1462"/>
    </location>
</feature>
<dbReference type="PROSITE" id="PS50893">
    <property type="entry name" value="ABC_TRANSPORTER_2"/>
    <property type="match status" value="2"/>
</dbReference>
<dbReference type="PANTHER" id="PTHR19229">
    <property type="entry name" value="ATP-BINDING CASSETTE TRANSPORTER SUBFAMILY A ABCA"/>
    <property type="match status" value="1"/>
</dbReference>
<dbReference type="GO" id="GO:0140359">
    <property type="term" value="F:ABC-type transporter activity"/>
    <property type="evidence" value="ECO:0007669"/>
    <property type="project" value="InterPro"/>
</dbReference>
<dbReference type="FunFam" id="3.40.50.300:FF:001574">
    <property type="entry name" value="Uncharacterized protein, isoform C"/>
    <property type="match status" value="1"/>
</dbReference>
<evidence type="ECO:0000313" key="10">
    <source>
        <dbReference type="EMBL" id="CAD7089899.1"/>
    </source>
</evidence>
<dbReference type="InterPro" id="IPR013525">
    <property type="entry name" value="ABC2_TM"/>
</dbReference>
<keyword evidence="2 8" id="KW-0812">Transmembrane</keyword>
<evidence type="ECO:0000256" key="7">
    <source>
        <dbReference type="SAM" id="MobiDB-lite"/>
    </source>
</evidence>
<protein>
    <recommendedName>
        <fullName evidence="9">ABC transporter domain-containing protein</fullName>
    </recommendedName>
</protein>
<dbReference type="GO" id="GO:0016887">
    <property type="term" value="F:ATP hydrolysis activity"/>
    <property type="evidence" value="ECO:0007669"/>
    <property type="project" value="InterPro"/>
</dbReference>
<feature type="domain" description="ABC transporter" evidence="9">
    <location>
        <begin position="834"/>
        <end position="1059"/>
    </location>
</feature>
<feature type="transmembrane region" description="Helical" evidence="8">
    <location>
        <begin position="1404"/>
        <end position="1432"/>
    </location>
</feature>
<dbReference type="InterPro" id="IPR026082">
    <property type="entry name" value="ABCA"/>
</dbReference>
<dbReference type="PANTHER" id="PTHR19229:SF241">
    <property type="entry name" value="ABC TRANSPORTER DOMAIN-CONTAINING PROTEIN"/>
    <property type="match status" value="1"/>
</dbReference>
<feature type="transmembrane region" description="Helical" evidence="8">
    <location>
        <begin position="749"/>
        <end position="769"/>
    </location>
</feature>
<feature type="region of interest" description="Disordered" evidence="7">
    <location>
        <begin position="39"/>
        <end position="59"/>
    </location>
</feature>
<feature type="transmembrane region" description="Helical" evidence="8">
    <location>
        <begin position="1362"/>
        <end position="1383"/>
    </location>
</feature>
<keyword evidence="11" id="KW-1185">Reference proteome</keyword>
<dbReference type="Pfam" id="PF12698">
    <property type="entry name" value="ABC2_membrane_3"/>
    <property type="match status" value="2"/>
</dbReference>
<dbReference type="InterPro" id="IPR003593">
    <property type="entry name" value="AAA+_ATPase"/>
</dbReference>
<evidence type="ECO:0000256" key="3">
    <source>
        <dbReference type="ARBA" id="ARBA00022741"/>
    </source>
</evidence>
<dbReference type="InterPro" id="IPR003439">
    <property type="entry name" value="ABC_transporter-like_ATP-bd"/>
</dbReference>
<evidence type="ECO:0000256" key="1">
    <source>
        <dbReference type="ARBA" id="ARBA00004141"/>
    </source>
</evidence>
<dbReference type="FunFam" id="3.40.50.300:FF:001253">
    <property type="entry name" value="ATP-binding cassette protein subfamily A, member 10"/>
    <property type="match status" value="1"/>
</dbReference>
<dbReference type="InterPro" id="IPR027417">
    <property type="entry name" value="P-loop_NTPase"/>
</dbReference>
<organism evidence="10 11">
    <name type="scientific">Hermetia illucens</name>
    <name type="common">Black soldier fly</name>
    <dbReference type="NCBI Taxonomy" id="343691"/>
    <lineage>
        <taxon>Eukaryota</taxon>
        <taxon>Metazoa</taxon>
        <taxon>Ecdysozoa</taxon>
        <taxon>Arthropoda</taxon>
        <taxon>Hexapoda</taxon>
        <taxon>Insecta</taxon>
        <taxon>Pterygota</taxon>
        <taxon>Neoptera</taxon>
        <taxon>Endopterygota</taxon>
        <taxon>Diptera</taxon>
        <taxon>Brachycera</taxon>
        <taxon>Stratiomyomorpha</taxon>
        <taxon>Stratiomyidae</taxon>
        <taxon>Hermetiinae</taxon>
        <taxon>Hermetia</taxon>
    </lineage>
</organism>
<dbReference type="FunCoup" id="A0A7R8UZB1">
    <property type="interactions" value="1"/>
</dbReference>
<evidence type="ECO:0000256" key="4">
    <source>
        <dbReference type="ARBA" id="ARBA00022840"/>
    </source>
</evidence>
<dbReference type="GO" id="GO:0005319">
    <property type="term" value="F:lipid transporter activity"/>
    <property type="evidence" value="ECO:0007669"/>
    <property type="project" value="TreeGrafter"/>
</dbReference>
<gene>
    <name evidence="10" type="ORF">HERILL_LOCUS12418</name>
</gene>
<feature type="transmembrane region" description="Helical" evidence="8">
    <location>
        <begin position="617"/>
        <end position="637"/>
    </location>
</feature>
<proteinExistence type="predicted"/>
<dbReference type="CDD" id="cd03263">
    <property type="entry name" value="ABC_subfamily_A"/>
    <property type="match status" value="2"/>
</dbReference>
<dbReference type="Pfam" id="PF00005">
    <property type="entry name" value="ABC_tran"/>
    <property type="match status" value="2"/>
</dbReference>
<dbReference type="Gene3D" id="3.40.50.300">
    <property type="entry name" value="P-loop containing nucleotide triphosphate hydrolases"/>
    <property type="match status" value="2"/>
</dbReference>
<keyword evidence="4" id="KW-0067">ATP-binding</keyword>
<feature type="transmembrane region" description="Helical" evidence="8">
    <location>
        <begin position="692"/>
        <end position="715"/>
    </location>
</feature>
<sequence length="1949" mass="221037">MSGDDRLAATAIDWQTARQMIHHRIIKWKFGAKADDDSAQGKVQLGSNKGPPEKGYTSTDKTAMDDNSAVLMAVSDIHCAVYAARPIPALYYPKQYQEYSTYDNAPLKPVLNIVQTFLNEDALYKTIIELPEKANFVSSALALVSNSKFSYLEKNINNLVGRLPEVEKMLGSTFDIKQLFADSRMFSQSGNIICGKPFPRSDNIRFVNNILFSEDFNGANPDELNAMPTPYCKQLYLDVNNNNFGKMTWSQIMPIIQGKIIYGPDTDDVREIMQYANQTFTEMDKLLNFTRALHTMMVKLRTDEHFKGQFFRLIDLVKSPFVQQAIGGSVDIKMVEDIATRIATDETINDVIRVVYNILECFSIDRFVPVESEEALEKKAFELYQKKLFYAAVYFNTTSDKDIVYKFRMDIDNTPITAETRNRFWFPGPESNFELEMRYHRGFVQMKHAIDVGIIKAKKKAQLLSEPEIEEGASTKGDDNWFFGNDETDDDFNFDDDDVGENTTTPSSDTSMESGVTTVSEHETNNETSANDKSNLHLAEVTEGTIDPSGNEKKERRKRQLGAGGFFDLLLGIDSKKSVPDKFDVDDVVVHTKQFPYPEYTRDDFKKGLYLAQSVQMAFFIALIVQIATCIRYRIWMRESHNNMLMRTMGLKESSEIITWLLTTFIEMAIVFVLCCFILYTGKIMQYTSLAFLFLFLVLFGLCVISFCYMCSTFFSSASIGSVSSAILFLISFMPYIIIISLGATLSGLLRFITNLSFSTAFCYAWNVIMRLELQGKGMSLNGSADSEFRYAVSMMFLDFVLYAAIGYIVERIKDDEFKFHAVPRDDLDINVGCVLENVSKVYPPTKVAVSNVSVVFPKDNVTCLLGRNGAGKSTIIKMLTGQITPTSGHLALSQSLCDGLKMDQIGLCSQDNVLIPQLTAKEHLEMYARIKLKGGFELEVARTMKSLNFGKYENYEAYKLSGGYQRRLCVAIAFIGSPNLVILDEPCSGVDTKARRQVWELVESLRKGRAVVLATHYLDEAEYLGDSVLIMNQGRVIAQHSPESMKKLFTEWFDLTIAFEDEPNVVEIVQSALLQYIDNPTITQNPETKIFEVKVPYTSSNGELNRCAELIEHLENLRHKGKIRDLAISSNNLEDVFNSLNKENEHMNGDIDGDTKYEKIDLSKNDLTLRSHLPQSEVARHLLWKRLQHFRRNYRLLACILLLPAIFEIIAMGFLQIRPGGDHDNIISLSRTLYNGTQDFLSYENSSQFALRTYNELKSDCEKCEYFNTSRKAYTWLLETYEDYHMKRYGGLSFNDSQNMVWYNNKGYHSMMAWLNDLNSHMLRAEMNDSGYSIRTLNHPLKLGREELSQSSILQQVADSGISLIILIAFSLVVAGGSVFIVNERVNGEKLQQMLCGVKIETYWGVALLWDTIVYLLALLLCVIIFEIFAIPTYVAKSNLDGICLLLFLYGFASIPAVHVFEKLFSESSFANMTIFCLNVVISLTTTTVIVLFDVLGDSDEAENWRNFLNRAFLIFPQHALSDGLVTICKNFLASEILSRFYIDTYKSPITSEILRPHFIALFVLGVFFIALNYAIEGGYLHRLYVKIFKQPVAVQELHIVTIQNSLKKDEKYNTYNNYALKVENVSKTYGEKDYAVRNVSFEVKTGECFGLLGNNGAGKSTIFKMLSGQMNPTMGTISFYNNNIAYCPQTSALDPLLTVKEVIQFYGALRRIKDIPRLITSTLKSFNLEDYKDVLVKNLSGGNRRKLNVAVSCFGDTSIILMDEPTSDMDPVTRSLVYRAICELIAERRSVVLTSHTISEIDRVCSRIAVLKDGKLITTGTPDYLKEQFGGYYNVTIFYDKIQALSMEREIKQEFTQCHDIQVHPHSLKFVVKVKLKQNDNQNNEIVEDDGCLSLSELVRKLAAFSEERSVQYTINKCKLDKVFENILDSNDGGYVHKGYVQTETVA</sequence>
<dbReference type="Proteomes" id="UP000594454">
    <property type="component" value="Chromosome 5"/>
</dbReference>
<evidence type="ECO:0000313" key="11">
    <source>
        <dbReference type="Proteomes" id="UP000594454"/>
    </source>
</evidence>
<evidence type="ECO:0000256" key="5">
    <source>
        <dbReference type="ARBA" id="ARBA00022989"/>
    </source>
</evidence>
<keyword evidence="5 8" id="KW-1133">Transmembrane helix</keyword>
<evidence type="ECO:0000256" key="6">
    <source>
        <dbReference type="ARBA" id="ARBA00023136"/>
    </source>
</evidence>
<dbReference type="EMBL" id="LR899013">
    <property type="protein sequence ID" value="CAD7089899.1"/>
    <property type="molecule type" value="Genomic_DNA"/>
</dbReference>
<accession>A0A7R8UZB1</accession>
<comment type="subcellular location">
    <subcellularLocation>
        <location evidence="1">Membrane</location>
        <topology evidence="1">Multi-pass membrane protein</topology>
    </subcellularLocation>
</comment>
<dbReference type="SUPFAM" id="SSF52540">
    <property type="entry name" value="P-loop containing nucleoside triphosphate hydrolases"/>
    <property type="match status" value="2"/>
</dbReference>
<feature type="transmembrane region" description="Helical" evidence="8">
    <location>
        <begin position="657"/>
        <end position="680"/>
    </location>
</feature>
<evidence type="ECO:0000256" key="8">
    <source>
        <dbReference type="SAM" id="Phobius"/>
    </source>
</evidence>
<feature type="transmembrane region" description="Helical" evidence="8">
    <location>
        <begin position="1474"/>
        <end position="1494"/>
    </location>
</feature>
<dbReference type="SMART" id="SM00382">
    <property type="entry name" value="AAA"/>
    <property type="match status" value="2"/>
</dbReference>
<evidence type="ECO:0000259" key="9">
    <source>
        <dbReference type="PROSITE" id="PS50893"/>
    </source>
</evidence>
<reference evidence="10 11" key="1">
    <citation type="submission" date="2020-11" db="EMBL/GenBank/DDBJ databases">
        <authorList>
            <person name="Wallbank WR R."/>
            <person name="Pardo Diaz C."/>
            <person name="Kozak K."/>
            <person name="Martin S."/>
            <person name="Jiggins C."/>
            <person name="Moest M."/>
            <person name="Warren A I."/>
            <person name="Generalovic N T."/>
            <person name="Byers J.R.P. K."/>
            <person name="Montejo-Kovacevich G."/>
            <person name="Yen C E."/>
        </authorList>
    </citation>
    <scope>NUCLEOTIDE SEQUENCE [LARGE SCALE GENOMIC DNA]</scope>
</reference>
<dbReference type="OrthoDB" id="8061355at2759"/>
<feature type="transmembrane region" description="Helical" evidence="8">
    <location>
        <begin position="789"/>
        <end position="810"/>
    </location>
</feature>
<feature type="transmembrane region" description="Helical" evidence="8">
    <location>
        <begin position="1195"/>
        <end position="1216"/>
    </location>
</feature>
<keyword evidence="3" id="KW-0547">Nucleotide-binding</keyword>
<dbReference type="GO" id="GO:0016020">
    <property type="term" value="C:membrane"/>
    <property type="evidence" value="ECO:0007669"/>
    <property type="project" value="UniProtKB-SubCell"/>
</dbReference>